<dbReference type="EMBL" id="KN822202">
    <property type="protein sequence ID" value="KIM52715.1"/>
    <property type="molecule type" value="Genomic_DNA"/>
</dbReference>
<reference evidence="3" key="2">
    <citation type="submission" date="2015-01" db="EMBL/GenBank/DDBJ databases">
        <title>Evolutionary Origins and Diversification of the Mycorrhizal Mutualists.</title>
        <authorList>
            <consortium name="DOE Joint Genome Institute"/>
            <consortium name="Mycorrhizal Genomics Consortium"/>
            <person name="Kohler A."/>
            <person name="Kuo A."/>
            <person name="Nagy L.G."/>
            <person name="Floudas D."/>
            <person name="Copeland A."/>
            <person name="Barry K.W."/>
            <person name="Cichocki N."/>
            <person name="Veneault-Fourrey C."/>
            <person name="LaButti K."/>
            <person name="Lindquist E.A."/>
            <person name="Lipzen A."/>
            <person name="Lundell T."/>
            <person name="Morin E."/>
            <person name="Murat C."/>
            <person name="Riley R."/>
            <person name="Ohm R."/>
            <person name="Sun H."/>
            <person name="Tunlid A."/>
            <person name="Henrissat B."/>
            <person name="Grigoriev I.V."/>
            <person name="Hibbett D.S."/>
            <person name="Martin F."/>
        </authorList>
    </citation>
    <scope>NUCLEOTIDE SEQUENCE [LARGE SCALE GENOMIC DNA]</scope>
    <source>
        <strain evidence="3">Foug A</strain>
    </source>
</reference>
<protein>
    <recommendedName>
        <fullName evidence="1">Fungal-type protein kinase domain-containing protein</fullName>
    </recommendedName>
</protein>
<dbReference type="OrthoDB" id="2687531at2759"/>
<dbReference type="AlphaFoldDB" id="A0A0C3CVY0"/>
<dbReference type="InterPro" id="IPR040976">
    <property type="entry name" value="Pkinase_fungal"/>
</dbReference>
<feature type="domain" description="Fungal-type protein kinase" evidence="1">
    <location>
        <begin position="157"/>
        <end position="259"/>
    </location>
</feature>
<organism evidence="2 3">
    <name type="scientific">Scleroderma citrinum Foug A</name>
    <dbReference type="NCBI Taxonomy" id="1036808"/>
    <lineage>
        <taxon>Eukaryota</taxon>
        <taxon>Fungi</taxon>
        <taxon>Dikarya</taxon>
        <taxon>Basidiomycota</taxon>
        <taxon>Agaricomycotina</taxon>
        <taxon>Agaricomycetes</taxon>
        <taxon>Agaricomycetidae</taxon>
        <taxon>Boletales</taxon>
        <taxon>Sclerodermatineae</taxon>
        <taxon>Sclerodermataceae</taxon>
        <taxon>Scleroderma</taxon>
    </lineage>
</organism>
<evidence type="ECO:0000313" key="2">
    <source>
        <dbReference type="EMBL" id="KIM52715.1"/>
    </source>
</evidence>
<sequence length="259" mass="28778">MIDNDTWEVHCQLSSSDSLSLLEYLFPDALLLPIAKGKLSATQSSMQQPKQNHFTMSAVLEQCRAQNLYGLKPQNEDRKRKRSKEMWLAGCPNLDPKASPQREVQLAIFFNNVLTAISEACDTVRPIQWDAKSSYTPLKGVEAVRKPDISSFFPGSQTLDWRHLISFCEVKNRCTPVNERKSYVEAAGKASCLLYAQDGRHLAPCIRILGSSIYLTIFDRGGSLSTAGFDIHSHPEVFLRILIGVSAAPLSTLGFDASI</sequence>
<evidence type="ECO:0000259" key="1">
    <source>
        <dbReference type="Pfam" id="PF17667"/>
    </source>
</evidence>
<dbReference type="Pfam" id="PF17667">
    <property type="entry name" value="Pkinase_fungal"/>
    <property type="match status" value="1"/>
</dbReference>
<accession>A0A0C3CVY0</accession>
<proteinExistence type="predicted"/>
<dbReference type="HOGENOM" id="CLU_068370_0_0_1"/>
<reference evidence="2 3" key="1">
    <citation type="submission" date="2014-04" db="EMBL/GenBank/DDBJ databases">
        <authorList>
            <consortium name="DOE Joint Genome Institute"/>
            <person name="Kuo A."/>
            <person name="Kohler A."/>
            <person name="Nagy L.G."/>
            <person name="Floudas D."/>
            <person name="Copeland A."/>
            <person name="Barry K.W."/>
            <person name="Cichocki N."/>
            <person name="Veneault-Fourrey C."/>
            <person name="LaButti K."/>
            <person name="Lindquist E.A."/>
            <person name="Lipzen A."/>
            <person name="Lundell T."/>
            <person name="Morin E."/>
            <person name="Murat C."/>
            <person name="Sun H."/>
            <person name="Tunlid A."/>
            <person name="Henrissat B."/>
            <person name="Grigoriev I.V."/>
            <person name="Hibbett D.S."/>
            <person name="Martin F."/>
            <person name="Nordberg H.P."/>
            <person name="Cantor M.N."/>
            <person name="Hua S.X."/>
        </authorList>
    </citation>
    <scope>NUCLEOTIDE SEQUENCE [LARGE SCALE GENOMIC DNA]</scope>
    <source>
        <strain evidence="2 3">Foug A</strain>
    </source>
</reference>
<dbReference type="Proteomes" id="UP000053989">
    <property type="component" value="Unassembled WGS sequence"/>
</dbReference>
<feature type="non-terminal residue" evidence="2">
    <location>
        <position position="259"/>
    </location>
</feature>
<keyword evidence="3" id="KW-1185">Reference proteome</keyword>
<gene>
    <name evidence="2" type="ORF">SCLCIDRAFT_140553</name>
</gene>
<dbReference type="InParanoid" id="A0A0C3CVY0"/>
<evidence type="ECO:0000313" key="3">
    <source>
        <dbReference type="Proteomes" id="UP000053989"/>
    </source>
</evidence>
<name>A0A0C3CVY0_9AGAM</name>